<proteinExistence type="predicted"/>
<dbReference type="AlphaFoldDB" id="A0A2H0Y171"/>
<dbReference type="Proteomes" id="UP000231343">
    <property type="component" value="Unassembled WGS sequence"/>
</dbReference>
<organism evidence="2 3">
    <name type="scientific">Candidatus Saganbacteria bacterium CG08_land_8_20_14_0_20_45_16</name>
    <dbReference type="NCBI Taxonomy" id="2014293"/>
    <lineage>
        <taxon>Bacteria</taxon>
        <taxon>Bacillati</taxon>
        <taxon>Saganbacteria</taxon>
    </lineage>
</organism>
<comment type="caution">
    <text evidence="2">The sequence shown here is derived from an EMBL/GenBank/DDBJ whole genome shotgun (WGS) entry which is preliminary data.</text>
</comment>
<evidence type="ECO:0000313" key="3">
    <source>
        <dbReference type="Proteomes" id="UP000231343"/>
    </source>
</evidence>
<gene>
    <name evidence="2" type="ORF">COT42_01465</name>
</gene>
<accession>A0A2H0Y171</accession>
<feature type="signal peptide" evidence="1">
    <location>
        <begin position="1"/>
        <end position="22"/>
    </location>
</feature>
<protein>
    <submittedName>
        <fullName evidence="2">Uncharacterized protein</fullName>
    </submittedName>
</protein>
<evidence type="ECO:0000313" key="2">
    <source>
        <dbReference type="EMBL" id="PIS31288.1"/>
    </source>
</evidence>
<keyword evidence="1" id="KW-0732">Signal</keyword>
<reference evidence="2 3" key="1">
    <citation type="submission" date="2017-09" db="EMBL/GenBank/DDBJ databases">
        <title>Depth-based differentiation of microbial function through sediment-hosted aquifers and enrichment of novel symbionts in the deep terrestrial subsurface.</title>
        <authorList>
            <person name="Probst A.J."/>
            <person name="Ladd B."/>
            <person name="Jarett J.K."/>
            <person name="Geller-Mcgrath D.E."/>
            <person name="Sieber C.M."/>
            <person name="Emerson J.B."/>
            <person name="Anantharaman K."/>
            <person name="Thomas B.C."/>
            <person name="Malmstrom R."/>
            <person name="Stieglmeier M."/>
            <person name="Klingl A."/>
            <person name="Woyke T."/>
            <person name="Ryan C.M."/>
            <person name="Banfield J.F."/>
        </authorList>
    </citation>
    <scope>NUCLEOTIDE SEQUENCE [LARGE SCALE GENOMIC DNA]</scope>
    <source>
        <strain evidence="2">CG08_land_8_20_14_0_20_45_16</strain>
    </source>
</reference>
<dbReference type="EMBL" id="PEYM01000027">
    <property type="protein sequence ID" value="PIS31288.1"/>
    <property type="molecule type" value="Genomic_DNA"/>
</dbReference>
<sequence length="210" mass="21922">MNKKLICTGLALCFLLSVLQLKGLAISQKEELAKVRAYIGVLDQKIALAKKENDKSKIVQLQELKQQQVARAAQLSNTAGSEAMGGAKNIILGLGFGGGCGVLSAGYFFPNNNLGLLLDGGIGIGNNYTVLSAGLSKVWPLQEKYYMGLGLTGASYSKTVTGITGLSGNIEQGLRLGVGIFLGGKIAPPLNVQLGYNTVLGLTVGLLHTL</sequence>
<feature type="chain" id="PRO_5013903814" evidence="1">
    <location>
        <begin position="23"/>
        <end position="210"/>
    </location>
</feature>
<name>A0A2H0Y171_UNCSA</name>
<evidence type="ECO:0000256" key="1">
    <source>
        <dbReference type="SAM" id="SignalP"/>
    </source>
</evidence>